<dbReference type="GeneID" id="33559619"/>
<evidence type="ECO:0000313" key="3">
    <source>
        <dbReference type="Proteomes" id="UP000193218"/>
    </source>
</evidence>
<reference evidence="2 3" key="1">
    <citation type="submission" date="2017-03" db="EMBL/GenBank/DDBJ databases">
        <title>Widespread Adenine N6-methylation of Active Genes in Fungi.</title>
        <authorList>
            <consortium name="DOE Joint Genome Institute"/>
            <person name="Mondo S.J."/>
            <person name="Dannebaum R.O."/>
            <person name="Kuo R.C."/>
            <person name="Louie K.B."/>
            <person name="Bewick A.J."/>
            <person name="Labutti K."/>
            <person name="Haridas S."/>
            <person name="Kuo A."/>
            <person name="Salamov A."/>
            <person name="Ahrendt S.R."/>
            <person name="Lau R."/>
            <person name="Bowen B.P."/>
            <person name="Lipzen A."/>
            <person name="Sullivan W."/>
            <person name="Andreopoulos W.B."/>
            <person name="Clum A."/>
            <person name="Lindquist E."/>
            <person name="Daum C."/>
            <person name="Northen T.R."/>
            <person name="Ramamoorthy G."/>
            <person name="Schmitz R.J."/>
            <person name="Gryganskyi A."/>
            <person name="Culley D."/>
            <person name="Magnuson J."/>
            <person name="James T.Y."/>
            <person name="O'Malley M.A."/>
            <person name="Stajich J.E."/>
            <person name="Spatafora J.W."/>
            <person name="Visel A."/>
            <person name="Grigoriev I.V."/>
        </authorList>
    </citation>
    <scope>NUCLEOTIDE SEQUENCE [LARGE SCALE GENOMIC DNA]</scope>
    <source>
        <strain evidence="2 3">NRRL Y-17943</strain>
    </source>
</reference>
<proteinExistence type="predicted"/>
<comment type="caution">
    <text evidence="2">The sequence shown here is derived from an EMBL/GenBank/DDBJ whole genome shotgun (WGS) entry which is preliminary data.</text>
</comment>
<gene>
    <name evidence="2" type="ORF">BD324DRAFT_648255</name>
</gene>
<evidence type="ECO:0000313" key="2">
    <source>
        <dbReference type="EMBL" id="ORX39616.1"/>
    </source>
</evidence>
<accession>A0A1Y1UQ84</accession>
<name>A0A1Y1UQ84_9TREE</name>
<dbReference type="RefSeq" id="XP_021873401.1">
    <property type="nucleotide sequence ID" value="XM_022017810.1"/>
</dbReference>
<dbReference type="Proteomes" id="UP000193218">
    <property type="component" value="Unassembled WGS sequence"/>
</dbReference>
<dbReference type="OrthoDB" id="2583188at2759"/>
<keyword evidence="3" id="KW-1185">Reference proteome</keyword>
<dbReference type="EMBL" id="NBSH01000002">
    <property type="protein sequence ID" value="ORX39616.1"/>
    <property type="molecule type" value="Genomic_DNA"/>
</dbReference>
<sequence length="407" mass="45265">MWSALLLLLFTNPAVGTSVQPRAIIDPTIKTATLYGVIAQYEPNYLDRDSCGTTAWGDRVLYVCRDTEIYVDRENTTKGTAAFFSSSASYINKNADGSLPFEPYNSSAYGDYGYEMGFKYRLPTYGNNHNMSFYPLQADEDPQDNGGNTTAGTRFVIWPDSPPLVSPQNTSSSSSTCGDGKIRAYTWIKKAEITDHLSVVIPYPATSLYRLDYDPAVQGHGDTLPEVTIVQEEFFKENEWNYGTYGSVSGNGYSYLYGQPLAAPNVSLARVPQGSEENVSDYEYFVGGQWTSTMPALNDSASWLPETFGAQGSFYYSEVWQCYVWIGQPQNNIAFDVLISTAPAPEGPWTGPKLIYTENDHLTGFHYTIQANPALLSSPTENAMWVSYTQAISGYGYNTILYKFDWE</sequence>
<dbReference type="InParanoid" id="A0A1Y1UQ84"/>
<keyword evidence="1" id="KW-0732">Signal</keyword>
<evidence type="ECO:0000256" key="1">
    <source>
        <dbReference type="SAM" id="SignalP"/>
    </source>
</evidence>
<feature type="signal peptide" evidence="1">
    <location>
        <begin position="1"/>
        <end position="16"/>
    </location>
</feature>
<evidence type="ECO:0008006" key="4">
    <source>
        <dbReference type="Google" id="ProtNLM"/>
    </source>
</evidence>
<organism evidence="2 3">
    <name type="scientific">Kockovaella imperatae</name>
    <dbReference type="NCBI Taxonomy" id="4999"/>
    <lineage>
        <taxon>Eukaryota</taxon>
        <taxon>Fungi</taxon>
        <taxon>Dikarya</taxon>
        <taxon>Basidiomycota</taxon>
        <taxon>Agaricomycotina</taxon>
        <taxon>Tremellomycetes</taxon>
        <taxon>Tremellales</taxon>
        <taxon>Cuniculitremaceae</taxon>
        <taxon>Kockovaella</taxon>
    </lineage>
</organism>
<dbReference type="AlphaFoldDB" id="A0A1Y1UQ84"/>
<feature type="chain" id="PRO_5012847275" description="DUF4185 domain-containing protein" evidence="1">
    <location>
        <begin position="17"/>
        <end position="407"/>
    </location>
</feature>
<protein>
    <recommendedName>
        <fullName evidence="4">DUF4185 domain-containing protein</fullName>
    </recommendedName>
</protein>